<feature type="transmembrane region" description="Helical" evidence="11">
    <location>
        <begin position="824"/>
        <end position="851"/>
    </location>
</feature>
<evidence type="ECO:0000256" key="2">
    <source>
        <dbReference type="ARBA" id="ARBA00022448"/>
    </source>
</evidence>
<evidence type="ECO:0000256" key="1">
    <source>
        <dbReference type="ARBA" id="ARBA00004141"/>
    </source>
</evidence>
<dbReference type="VEuPathDB" id="FungiDB:KRP23_7611"/>
<dbReference type="InterPro" id="IPR039204">
    <property type="entry name" value="MRS2-like"/>
</dbReference>
<reference evidence="12" key="2">
    <citation type="submission" date="2015-06" db="UniProtKB">
        <authorList>
            <consortium name="EnsemblProtists"/>
        </authorList>
    </citation>
    <scope>IDENTIFICATION</scope>
    <source>
        <strain evidence="12">Pr102</strain>
    </source>
</reference>
<evidence type="ECO:0000256" key="9">
    <source>
        <dbReference type="SAM" id="Coils"/>
    </source>
</evidence>
<protein>
    <recommendedName>
        <fullName evidence="14">Magnesium transporter</fullName>
    </recommendedName>
</protein>
<dbReference type="FunFam" id="1.20.58.340:FF:000025">
    <property type="entry name" value="CorA Metal Ion Transporter (MIT) Family"/>
    <property type="match status" value="2"/>
</dbReference>
<feature type="region of interest" description="Disordered" evidence="10">
    <location>
        <begin position="107"/>
        <end position="128"/>
    </location>
</feature>
<evidence type="ECO:0000256" key="8">
    <source>
        <dbReference type="ARBA" id="ARBA00023136"/>
    </source>
</evidence>
<dbReference type="EMBL" id="DS566005">
    <property type="status" value="NOT_ANNOTATED_CDS"/>
    <property type="molecule type" value="Genomic_DNA"/>
</dbReference>
<feature type="transmembrane region" description="Helical" evidence="11">
    <location>
        <begin position="356"/>
        <end position="377"/>
    </location>
</feature>
<sequence>MLRKTSSPQQEDAGGVSAMALEAALETTTSEHDMSPRSKYCIELDVVAPMEASELSASNSPSRFFCRFDPVTRKGKLLMLLFDGRGNSTLKEMSRLDVLRMTQEAAKLENESTAKPSPYRKPGNTRRSSLQAPVAVDISGNQPACDVQRVHARDIRRMENAFSASNEPSVILRKQAIFFSADSLISMLKQDFLTNAQDNAESPFEFRALEALLATLARYFRSQYDQLSPSIVVDLEHLVQGNLDSRELERLREFKNTMNEFESQVDGVRRVLMELLDNEEDLRLLYLTKLYEAPDLLADLWSFDSEEAEVLIENYLQDIFSTRTTAELLQHRIANTESLVTLKLDSKRNYLLRVQLIFSLVSINISVGTLISGVFGMNLTSDLAEASGWFLGVVIFTIVFFIVTTMAGIAFFKKKGVMLKRLQGCTASRAATMSEPLEIADDMRRESESDPSPSPLLAGAIGQQPSDYVNPATEYGTYSSYQHQVGGRTPESAELSGTSLSSFKKFACQFDPGSKSGRVLVMVFDRKGRPTLKEMSRHEVLRMAQEAAEPKEDPEASTPSEAEKMSPPLRRRSSSTAVKIWRLNQQPRQGSQQDLHGPVCSVQRVHARDIRKMENAFSVTNEPRIVIRKQAILISADPLRAIVLRDECLVYVPDGADALLSVLKTKFVETARDSDAPFEFRALEALLATMSRYFQSQYDQQSPSIVGALDSLMQGSLHPRELERLREFKNTINEFEAQVDGVRRVLMVLLDNEEDLRLLFLTRLHNEPGLLSDLWSIDSEEIEVLIENYLQDIFSTRTKAELMQHRITNTESLVMMQLDSMRNYLLGVDVIFSIVVISLSVGTFVAGVFGMNLHSGLESADGWFLGVIILTVGLFLVMTITGIVYFKSKGVLLQ</sequence>
<keyword evidence="4" id="KW-0460">Magnesium</keyword>
<keyword evidence="7" id="KW-0406">Ion transport</keyword>
<evidence type="ECO:0000256" key="10">
    <source>
        <dbReference type="SAM" id="MobiDB-lite"/>
    </source>
</evidence>
<reference evidence="13" key="1">
    <citation type="journal article" date="2006" name="Science">
        <title>Phytophthora genome sequences uncover evolutionary origins and mechanisms of pathogenesis.</title>
        <authorList>
            <person name="Tyler B.M."/>
            <person name="Tripathy S."/>
            <person name="Zhang X."/>
            <person name="Dehal P."/>
            <person name="Jiang R.H."/>
            <person name="Aerts A."/>
            <person name="Arredondo F.D."/>
            <person name="Baxter L."/>
            <person name="Bensasson D."/>
            <person name="Beynon J.L."/>
            <person name="Chapman J."/>
            <person name="Damasceno C.M."/>
            <person name="Dorrance A.E."/>
            <person name="Dou D."/>
            <person name="Dickerman A.W."/>
            <person name="Dubchak I.L."/>
            <person name="Garbelotto M."/>
            <person name="Gijzen M."/>
            <person name="Gordon S.G."/>
            <person name="Govers F."/>
            <person name="Grunwald N.J."/>
            <person name="Huang W."/>
            <person name="Ivors K.L."/>
            <person name="Jones R.W."/>
            <person name="Kamoun S."/>
            <person name="Krampis K."/>
            <person name="Lamour K.H."/>
            <person name="Lee M.K."/>
            <person name="McDonald W.H."/>
            <person name="Medina M."/>
            <person name="Meijer H.J."/>
            <person name="Nordberg E.K."/>
            <person name="Maclean D.J."/>
            <person name="Ospina-Giraldo M.D."/>
            <person name="Morris P.F."/>
            <person name="Phuntumart V."/>
            <person name="Putnam N.H."/>
            <person name="Rash S."/>
            <person name="Rose J.K."/>
            <person name="Sakihama Y."/>
            <person name="Salamov A.A."/>
            <person name="Savidor A."/>
            <person name="Scheuring C.F."/>
            <person name="Smith B.M."/>
            <person name="Sobral B.W."/>
            <person name="Terry A."/>
            <person name="Torto-Alalibo T.A."/>
            <person name="Win J."/>
            <person name="Xu Z."/>
            <person name="Zhang H."/>
            <person name="Grigoriev I.V."/>
            <person name="Rokhsar D.S."/>
            <person name="Boore J.L."/>
        </authorList>
    </citation>
    <scope>NUCLEOTIDE SEQUENCE [LARGE SCALE GENOMIC DNA]</scope>
    <source>
        <strain evidence="13">Pr102</strain>
    </source>
</reference>
<dbReference type="GO" id="GO:0016020">
    <property type="term" value="C:membrane"/>
    <property type="evidence" value="ECO:0007669"/>
    <property type="project" value="UniProtKB-SubCell"/>
</dbReference>
<comment type="subcellular location">
    <subcellularLocation>
        <location evidence="1">Membrane</location>
        <topology evidence="1">Multi-pass membrane protein</topology>
    </subcellularLocation>
</comment>
<keyword evidence="8 11" id="KW-0472">Membrane</keyword>
<keyword evidence="13" id="KW-1185">Reference proteome</keyword>
<keyword evidence="3 11" id="KW-0812">Transmembrane</keyword>
<keyword evidence="2" id="KW-0813">Transport</keyword>
<dbReference type="eggNOG" id="KOG2662">
    <property type="taxonomic scope" value="Eukaryota"/>
</dbReference>
<organism evidence="12 13">
    <name type="scientific">Phytophthora ramorum</name>
    <name type="common">Sudden oak death agent</name>
    <dbReference type="NCBI Taxonomy" id="164328"/>
    <lineage>
        <taxon>Eukaryota</taxon>
        <taxon>Sar</taxon>
        <taxon>Stramenopiles</taxon>
        <taxon>Oomycota</taxon>
        <taxon>Peronosporomycetes</taxon>
        <taxon>Peronosporales</taxon>
        <taxon>Peronosporaceae</taxon>
        <taxon>Phytophthora</taxon>
    </lineage>
</organism>
<proteinExistence type="predicted"/>
<keyword evidence="5" id="KW-0809">Transit peptide</keyword>
<dbReference type="AlphaFoldDB" id="H3GFD7"/>
<dbReference type="STRING" id="164328.H3GFD7"/>
<dbReference type="GO" id="GO:0015095">
    <property type="term" value="F:magnesium ion transmembrane transporter activity"/>
    <property type="evidence" value="ECO:0000318"/>
    <property type="project" value="GO_Central"/>
</dbReference>
<dbReference type="VEuPathDB" id="FungiDB:KRP22_398"/>
<keyword evidence="9" id="KW-0175">Coiled coil</keyword>
<dbReference type="Gene3D" id="2.40.128.330">
    <property type="match status" value="1"/>
</dbReference>
<dbReference type="Proteomes" id="UP000005238">
    <property type="component" value="Unassembled WGS sequence"/>
</dbReference>
<feature type="transmembrane region" description="Helical" evidence="11">
    <location>
        <begin position="389"/>
        <end position="412"/>
    </location>
</feature>
<evidence type="ECO:0000256" key="4">
    <source>
        <dbReference type="ARBA" id="ARBA00022842"/>
    </source>
</evidence>
<dbReference type="PANTHER" id="PTHR13890:SF0">
    <property type="entry name" value="MAGNESIUM TRANSPORTER MRS2 HOMOLOG, MITOCHONDRIAL"/>
    <property type="match status" value="1"/>
</dbReference>
<evidence type="ECO:0000313" key="12">
    <source>
        <dbReference type="EnsemblProtists" id="Phyra74409"/>
    </source>
</evidence>
<dbReference type="InParanoid" id="H3GFD7"/>
<dbReference type="CDD" id="cd12823">
    <property type="entry name" value="Mrs2_Mfm1p-like"/>
    <property type="match status" value="2"/>
</dbReference>
<dbReference type="GO" id="GO:0015693">
    <property type="term" value="P:magnesium ion transport"/>
    <property type="evidence" value="ECO:0000318"/>
    <property type="project" value="GO_Central"/>
</dbReference>
<dbReference type="VEuPathDB" id="FungiDB:KRP22_397"/>
<feature type="region of interest" description="Disordered" evidence="10">
    <location>
        <begin position="545"/>
        <end position="574"/>
    </location>
</feature>
<evidence type="ECO:0000256" key="3">
    <source>
        <dbReference type="ARBA" id="ARBA00022692"/>
    </source>
</evidence>
<accession>H3GFD7</accession>
<evidence type="ECO:0008006" key="14">
    <source>
        <dbReference type="Google" id="ProtNLM"/>
    </source>
</evidence>
<dbReference type="PANTHER" id="PTHR13890">
    <property type="entry name" value="RNA SPLICING PROTEIN MRS2, MITOCHONDRIAL"/>
    <property type="match status" value="1"/>
</dbReference>
<evidence type="ECO:0000256" key="7">
    <source>
        <dbReference type="ARBA" id="ARBA00023065"/>
    </source>
</evidence>
<dbReference type="HOGENOM" id="CLU_323529_0_0_1"/>
<dbReference type="EnsemblProtists" id="Phyra74409">
    <property type="protein sequence ID" value="Phyra74409"/>
    <property type="gene ID" value="Phyra74409"/>
</dbReference>
<dbReference type="Gene3D" id="1.20.58.340">
    <property type="entry name" value="Magnesium transport protein CorA, transmembrane region"/>
    <property type="match status" value="3"/>
</dbReference>
<evidence type="ECO:0000256" key="5">
    <source>
        <dbReference type="ARBA" id="ARBA00022946"/>
    </source>
</evidence>
<dbReference type="OMA" id="PRSKYCI"/>
<dbReference type="Pfam" id="PF22099">
    <property type="entry name" value="MRS2-like"/>
    <property type="match status" value="2"/>
</dbReference>
<keyword evidence="6 11" id="KW-1133">Transmembrane helix</keyword>
<feature type="coiled-coil region" evidence="9">
    <location>
        <begin position="251"/>
        <end position="278"/>
    </location>
</feature>
<name>H3GFD7_PHYRM</name>
<evidence type="ECO:0000256" key="6">
    <source>
        <dbReference type="ARBA" id="ARBA00022989"/>
    </source>
</evidence>
<evidence type="ECO:0000313" key="13">
    <source>
        <dbReference type="Proteomes" id="UP000005238"/>
    </source>
</evidence>
<feature type="transmembrane region" description="Helical" evidence="11">
    <location>
        <begin position="863"/>
        <end position="886"/>
    </location>
</feature>
<dbReference type="VEuPathDB" id="FungiDB:KRP23_7610"/>
<feature type="region of interest" description="Disordered" evidence="10">
    <location>
        <begin position="443"/>
        <end position="463"/>
    </location>
</feature>
<evidence type="ECO:0000256" key="11">
    <source>
        <dbReference type="SAM" id="Phobius"/>
    </source>
</evidence>